<reference evidence="1 2" key="1">
    <citation type="journal article" date="2018" name="Nat. Genet.">
        <title>The Rosa genome provides new insights in the design of modern roses.</title>
        <authorList>
            <person name="Bendahmane M."/>
        </authorList>
    </citation>
    <scope>NUCLEOTIDE SEQUENCE [LARGE SCALE GENOMIC DNA]</scope>
    <source>
        <strain evidence="2">cv. Old Blush</strain>
    </source>
</reference>
<name>A0A2P6QZ07_ROSCH</name>
<dbReference type="EMBL" id="PDCK01000042">
    <property type="protein sequence ID" value="PRQ39418.1"/>
    <property type="molecule type" value="Genomic_DNA"/>
</dbReference>
<evidence type="ECO:0000313" key="2">
    <source>
        <dbReference type="Proteomes" id="UP000238479"/>
    </source>
</evidence>
<organism evidence="1 2">
    <name type="scientific">Rosa chinensis</name>
    <name type="common">China rose</name>
    <dbReference type="NCBI Taxonomy" id="74649"/>
    <lineage>
        <taxon>Eukaryota</taxon>
        <taxon>Viridiplantae</taxon>
        <taxon>Streptophyta</taxon>
        <taxon>Embryophyta</taxon>
        <taxon>Tracheophyta</taxon>
        <taxon>Spermatophyta</taxon>
        <taxon>Magnoliopsida</taxon>
        <taxon>eudicotyledons</taxon>
        <taxon>Gunneridae</taxon>
        <taxon>Pentapetalae</taxon>
        <taxon>rosids</taxon>
        <taxon>fabids</taxon>
        <taxon>Rosales</taxon>
        <taxon>Rosaceae</taxon>
        <taxon>Rosoideae</taxon>
        <taxon>Rosoideae incertae sedis</taxon>
        <taxon>Rosa</taxon>
    </lineage>
</organism>
<keyword evidence="2" id="KW-1185">Reference proteome</keyword>
<dbReference type="AlphaFoldDB" id="A0A2P6QZ07"/>
<comment type="caution">
    <text evidence="1">The sequence shown here is derived from an EMBL/GenBank/DDBJ whole genome shotgun (WGS) entry which is preliminary data.</text>
</comment>
<dbReference type="Proteomes" id="UP000238479">
    <property type="component" value="Chromosome 4"/>
</dbReference>
<gene>
    <name evidence="1" type="ORF">RchiOBHm_Chr4g0424941</name>
</gene>
<protein>
    <submittedName>
        <fullName evidence="1">Uncharacterized protein</fullName>
    </submittedName>
</protein>
<accession>A0A2P6QZ07</accession>
<sequence length="78" mass="8985">MRFLSISTIEENKECRVMTVICDIECDSNMIRKQMNHSYRRGTLEAYGCGRLEVLFLSLILVSFLPKEPLVLKNCGQV</sequence>
<proteinExistence type="predicted"/>
<evidence type="ECO:0000313" key="1">
    <source>
        <dbReference type="EMBL" id="PRQ39418.1"/>
    </source>
</evidence>
<dbReference type="Gramene" id="PRQ39418">
    <property type="protein sequence ID" value="PRQ39418"/>
    <property type="gene ID" value="RchiOBHm_Chr4g0424941"/>
</dbReference>